<dbReference type="GO" id="GO:0009425">
    <property type="term" value="C:bacterial-type flagellum basal body"/>
    <property type="evidence" value="ECO:0007669"/>
    <property type="project" value="UniProtKB-SubCell"/>
</dbReference>
<keyword evidence="7 10" id="KW-0472">Membrane</keyword>
<comment type="similarity">
    <text evidence="2 10">Belongs to the FliR/MopE/SpaR family.</text>
</comment>
<dbReference type="NCBIfam" id="TIGR01400">
    <property type="entry name" value="fliR"/>
    <property type="match status" value="1"/>
</dbReference>
<dbReference type="PANTHER" id="PTHR30065">
    <property type="entry name" value="FLAGELLAR BIOSYNTHETIC PROTEIN FLIR"/>
    <property type="match status" value="1"/>
</dbReference>
<organism evidence="11 12">
    <name type="scientific">Sulfurivirga caldicuralii</name>
    <dbReference type="NCBI Taxonomy" id="364032"/>
    <lineage>
        <taxon>Bacteria</taxon>
        <taxon>Pseudomonadati</taxon>
        <taxon>Pseudomonadota</taxon>
        <taxon>Gammaproteobacteria</taxon>
        <taxon>Thiotrichales</taxon>
        <taxon>Piscirickettsiaceae</taxon>
        <taxon>Sulfurivirga</taxon>
    </lineage>
</organism>
<feature type="transmembrane region" description="Helical" evidence="10">
    <location>
        <begin position="171"/>
        <end position="201"/>
    </location>
</feature>
<dbReference type="OrthoDB" id="9797790at2"/>
<keyword evidence="6 10" id="KW-1133">Transmembrane helix</keyword>
<keyword evidence="11" id="KW-0969">Cilium</keyword>
<keyword evidence="5 10" id="KW-0812">Transmembrane</keyword>
<sequence>MVFSFDQFLQLLGQYFWPLVRLGAAMAMIPIFSMAAVPVRVRLLTVVFIVLAAAPQIPLPPPIDPFSAEGLLVVMQQVVIGLAMGLIWLVVFQAFVLAGHFISMGMGLAFASMADPINGVSVPILSQFFTILATLFFLVLNGHLLVIQVVVDSFNTLPVGVDMLSPESIRRVVAFGAYIFSAGVVMALPVVTSLLLVNLAFGIMSRAAPAMNIFAVGFPITLLSGLVLLSLMGPMILEHLRTLVHLAMEQTQALQLR</sequence>
<dbReference type="STRING" id="364032.SAMN05443662_1123"/>
<evidence type="ECO:0000256" key="1">
    <source>
        <dbReference type="ARBA" id="ARBA00002578"/>
    </source>
</evidence>
<gene>
    <name evidence="11" type="ORF">SAMN05443662_1123</name>
</gene>
<name>A0A1N6FL35_9GAMM</name>
<evidence type="ECO:0000256" key="5">
    <source>
        <dbReference type="ARBA" id="ARBA00022692"/>
    </source>
</evidence>
<evidence type="ECO:0000256" key="8">
    <source>
        <dbReference type="ARBA" id="ARBA00023143"/>
    </source>
</evidence>
<evidence type="ECO:0000256" key="9">
    <source>
        <dbReference type="NCBIfam" id="TIGR01400"/>
    </source>
</evidence>
<feature type="transmembrane region" description="Helical" evidence="10">
    <location>
        <begin position="15"/>
        <end position="34"/>
    </location>
</feature>
<comment type="function">
    <text evidence="1 10">Role in flagellar biosynthesis.</text>
</comment>
<dbReference type="GO" id="GO:0044780">
    <property type="term" value="P:bacterial-type flagellum assembly"/>
    <property type="evidence" value="ECO:0007669"/>
    <property type="project" value="UniProtKB-UniRule"/>
</dbReference>
<comment type="subcellular location">
    <subcellularLocation>
        <location evidence="10">Cell membrane</location>
        <topology evidence="10">Multi-pass membrane protein</topology>
    </subcellularLocation>
    <subcellularLocation>
        <location evidence="10">Bacterial flagellum basal body</location>
    </subcellularLocation>
</comment>
<evidence type="ECO:0000256" key="3">
    <source>
        <dbReference type="ARBA" id="ARBA00021717"/>
    </source>
</evidence>
<dbReference type="EMBL" id="FSRE01000002">
    <property type="protein sequence ID" value="SIN95982.1"/>
    <property type="molecule type" value="Genomic_DNA"/>
</dbReference>
<evidence type="ECO:0000256" key="7">
    <source>
        <dbReference type="ARBA" id="ARBA00023136"/>
    </source>
</evidence>
<dbReference type="InterPro" id="IPR006303">
    <property type="entry name" value="FliR"/>
</dbReference>
<keyword evidence="4 10" id="KW-1003">Cell membrane</keyword>
<dbReference type="RefSeq" id="WP_074201445.1">
    <property type="nucleotide sequence ID" value="NZ_FSRE01000002.1"/>
</dbReference>
<keyword evidence="11" id="KW-0282">Flagellum</keyword>
<dbReference type="GO" id="GO:0005886">
    <property type="term" value="C:plasma membrane"/>
    <property type="evidence" value="ECO:0007669"/>
    <property type="project" value="UniProtKB-SubCell"/>
</dbReference>
<protein>
    <recommendedName>
        <fullName evidence="3 9">Flagellar biosynthetic protein FliR</fullName>
    </recommendedName>
</protein>
<evidence type="ECO:0000313" key="12">
    <source>
        <dbReference type="Proteomes" id="UP000198461"/>
    </source>
</evidence>
<feature type="transmembrane region" description="Helical" evidence="10">
    <location>
        <begin position="41"/>
        <end position="59"/>
    </location>
</feature>
<evidence type="ECO:0000256" key="10">
    <source>
        <dbReference type="RuleBase" id="RU362071"/>
    </source>
</evidence>
<dbReference type="GO" id="GO:0006605">
    <property type="term" value="P:protein targeting"/>
    <property type="evidence" value="ECO:0007669"/>
    <property type="project" value="UniProtKB-UniRule"/>
</dbReference>
<dbReference type="Proteomes" id="UP000198461">
    <property type="component" value="Unassembled WGS sequence"/>
</dbReference>
<evidence type="ECO:0000256" key="2">
    <source>
        <dbReference type="ARBA" id="ARBA00009772"/>
    </source>
</evidence>
<keyword evidence="8 10" id="KW-0975">Bacterial flagellum</keyword>
<dbReference type="PANTHER" id="PTHR30065:SF8">
    <property type="entry name" value="FLAGELLAR BIOSYNTHETIC PROTEIN FLIR"/>
    <property type="match status" value="1"/>
</dbReference>
<keyword evidence="11" id="KW-0966">Cell projection</keyword>
<dbReference type="Pfam" id="PF01311">
    <property type="entry name" value="Bac_export_1"/>
    <property type="match status" value="1"/>
</dbReference>
<evidence type="ECO:0000313" key="11">
    <source>
        <dbReference type="EMBL" id="SIN95982.1"/>
    </source>
</evidence>
<dbReference type="PRINTS" id="PR00953">
    <property type="entry name" value="TYPE3IMRPROT"/>
</dbReference>
<keyword evidence="12" id="KW-1185">Reference proteome</keyword>
<feature type="transmembrane region" description="Helical" evidence="10">
    <location>
        <begin position="124"/>
        <end position="151"/>
    </location>
</feature>
<accession>A0A1N6FL35</accession>
<evidence type="ECO:0000256" key="4">
    <source>
        <dbReference type="ARBA" id="ARBA00022475"/>
    </source>
</evidence>
<feature type="transmembrane region" description="Helical" evidence="10">
    <location>
        <begin position="79"/>
        <end position="103"/>
    </location>
</feature>
<dbReference type="InterPro" id="IPR002010">
    <property type="entry name" value="T3SS_IM_R"/>
</dbReference>
<reference evidence="11 12" key="1">
    <citation type="submission" date="2016-11" db="EMBL/GenBank/DDBJ databases">
        <authorList>
            <person name="Jaros S."/>
            <person name="Januszkiewicz K."/>
            <person name="Wedrychowicz H."/>
        </authorList>
    </citation>
    <scope>NUCLEOTIDE SEQUENCE [LARGE SCALE GENOMIC DNA]</scope>
    <source>
        <strain evidence="11 12">DSM 17737</strain>
    </source>
</reference>
<feature type="transmembrane region" description="Helical" evidence="10">
    <location>
        <begin position="213"/>
        <end position="237"/>
    </location>
</feature>
<proteinExistence type="inferred from homology"/>
<evidence type="ECO:0000256" key="6">
    <source>
        <dbReference type="ARBA" id="ARBA00022989"/>
    </source>
</evidence>
<dbReference type="AlphaFoldDB" id="A0A1N6FL35"/>